<comment type="caution">
    <text evidence="2">The sequence shown here is derived from an EMBL/GenBank/DDBJ whole genome shotgun (WGS) entry which is preliminary data.</text>
</comment>
<gene>
    <name evidence="2" type="ORF">GCM10010274_62380</name>
</gene>
<feature type="region of interest" description="Disordered" evidence="1">
    <location>
        <begin position="1"/>
        <end position="21"/>
    </location>
</feature>
<keyword evidence="3" id="KW-1185">Reference proteome</keyword>
<dbReference type="AlphaFoldDB" id="A0A918I5I3"/>
<accession>A0A918I5I3</accession>
<reference evidence="2" key="2">
    <citation type="submission" date="2020-09" db="EMBL/GenBank/DDBJ databases">
        <authorList>
            <person name="Sun Q."/>
            <person name="Ohkuma M."/>
        </authorList>
    </citation>
    <scope>NUCLEOTIDE SEQUENCE</scope>
    <source>
        <strain evidence="2">JCM 4391</strain>
    </source>
</reference>
<sequence length="142" mass="15060">MSGRGPARIGACAGHADRASRVAQSVLRTPALLARFLERQAQWREEPAAEVADRPRPRDAPVPEPGRRMTLTAFHTVLQRWSDTDGMTDPARPTDDSFAVLAPAPAAVTAPAADASAEGPRLDPSPSWHIAIGSPLAESVPL</sequence>
<reference evidence="2" key="1">
    <citation type="journal article" date="2014" name="Int. J. Syst. Evol. Microbiol.">
        <title>Complete genome sequence of Corynebacterium casei LMG S-19264T (=DSM 44701T), isolated from a smear-ripened cheese.</title>
        <authorList>
            <consortium name="US DOE Joint Genome Institute (JGI-PGF)"/>
            <person name="Walter F."/>
            <person name="Albersmeier A."/>
            <person name="Kalinowski J."/>
            <person name="Ruckert C."/>
        </authorList>
    </citation>
    <scope>NUCLEOTIDE SEQUENCE</scope>
    <source>
        <strain evidence="2">JCM 4391</strain>
    </source>
</reference>
<dbReference type="Proteomes" id="UP000636661">
    <property type="component" value="Unassembled WGS sequence"/>
</dbReference>
<organism evidence="2 3">
    <name type="scientific">Streptomyces lavendofoliae</name>
    <dbReference type="NCBI Taxonomy" id="67314"/>
    <lineage>
        <taxon>Bacteria</taxon>
        <taxon>Bacillati</taxon>
        <taxon>Actinomycetota</taxon>
        <taxon>Actinomycetes</taxon>
        <taxon>Kitasatosporales</taxon>
        <taxon>Streptomycetaceae</taxon>
        <taxon>Streptomyces</taxon>
    </lineage>
</organism>
<evidence type="ECO:0000313" key="2">
    <source>
        <dbReference type="EMBL" id="GGU65259.1"/>
    </source>
</evidence>
<dbReference type="Gene3D" id="1.10.357.10">
    <property type="entry name" value="Tetracycline Repressor, domain 2"/>
    <property type="match status" value="1"/>
</dbReference>
<name>A0A918I5I3_9ACTN</name>
<dbReference type="EMBL" id="BMTP01000025">
    <property type="protein sequence ID" value="GGU65259.1"/>
    <property type="molecule type" value="Genomic_DNA"/>
</dbReference>
<proteinExistence type="predicted"/>
<evidence type="ECO:0000313" key="3">
    <source>
        <dbReference type="Proteomes" id="UP000636661"/>
    </source>
</evidence>
<evidence type="ECO:0000256" key="1">
    <source>
        <dbReference type="SAM" id="MobiDB-lite"/>
    </source>
</evidence>
<feature type="region of interest" description="Disordered" evidence="1">
    <location>
        <begin position="44"/>
        <end position="66"/>
    </location>
</feature>
<protein>
    <submittedName>
        <fullName evidence="2">Uncharacterized protein</fullName>
    </submittedName>
</protein>